<accession>A0A841C3V0</accession>
<evidence type="ECO:0000259" key="3">
    <source>
        <dbReference type="Pfam" id="PF01494"/>
    </source>
</evidence>
<organism evidence="4 5">
    <name type="scientific">Allocatelliglobosispora scoriae</name>
    <dbReference type="NCBI Taxonomy" id="643052"/>
    <lineage>
        <taxon>Bacteria</taxon>
        <taxon>Bacillati</taxon>
        <taxon>Actinomycetota</taxon>
        <taxon>Actinomycetes</taxon>
        <taxon>Micromonosporales</taxon>
        <taxon>Micromonosporaceae</taxon>
        <taxon>Allocatelliglobosispora</taxon>
    </lineage>
</organism>
<dbReference type="InterPro" id="IPR002938">
    <property type="entry name" value="FAD-bd"/>
</dbReference>
<feature type="domain" description="FAD-binding" evidence="3">
    <location>
        <begin position="7"/>
        <end position="322"/>
    </location>
</feature>
<keyword evidence="2" id="KW-0503">Monooxygenase</keyword>
<gene>
    <name evidence="4" type="ORF">F4553_008040</name>
</gene>
<dbReference type="AlphaFoldDB" id="A0A841C3V0"/>
<name>A0A841C3V0_9ACTN</name>
<evidence type="ECO:0000313" key="5">
    <source>
        <dbReference type="Proteomes" id="UP000587527"/>
    </source>
</evidence>
<dbReference type="EMBL" id="JACHMN010000003">
    <property type="protein sequence ID" value="MBB5874606.1"/>
    <property type="molecule type" value="Genomic_DNA"/>
</dbReference>
<dbReference type="Gene3D" id="3.50.50.60">
    <property type="entry name" value="FAD/NAD(P)-binding domain"/>
    <property type="match status" value="1"/>
</dbReference>
<keyword evidence="1" id="KW-0560">Oxidoreductase</keyword>
<dbReference type="PRINTS" id="PR00420">
    <property type="entry name" value="RNGMNOXGNASE"/>
</dbReference>
<dbReference type="SUPFAM" id="SSF51905">
    <property type="entry name" value="FAD/NAD(P)-binding domain"/>
    <property type="match status" value="1"/>
</dbReference>
<protein>
    <submittedName>
        <fullName evidence="4">2-polyprenyl-6-methoxyphenol hydroxylase-like FAD-dependent oxidoreductase</fullName>
    </submittedName>
</protein>
<dbReference type="GO" id="GO:0004497">
    <property type="term" value="F:monooxygenase activity"/>
    <property type="evidence" value="ECO:0007669"/>
    <property type="project" value="UniProtKB-KW"/>
</dbReference>
<evidence type="ECO:0000256" key="1">
    <source>
        <dbReference type="ARBA" id="ARBA00023002"/>
    </source>
</evidence>
<proteinExistence type="predicted"/>
<evidence type="ECO:0000256" key="2">
    <source>
        <dbReference type="ARBA" id="ARBA00023033"/>
    </source>
</evidence>
<dbReference type="Proteomes" id="UP000587527">
    <property type="component" value="Unassembled WGS sequence"/>
</dbReference>
<dbReference type="RefSeq" id="WP_184846854.1">
    <property type="nucleotide sequence ID" value="NZ_JACHMN010000003.1"/>
</dbReference>
<dbReference type="PANTHER" id="PTHR13789:SF309">
    <property type="entry name" value="PUTATIVE (AFU_ORTHOLOGUE AFUA_6G14510)-RELATED"/>
    <property type="match status" value="1"/>
</dbReference>
<dbReference type="GO" id="GO:0071949">
    <property type="term" value="F:FAD binding"/>
    <property type="evidence" value="ECO:0007669"/>
    <property type="project" value="InterPro"/>
</dbReference>
<dbReference type="Pfam" id="PF01494">
    <property type="entry name" value="FAD_binding_3"/>
    <property type="match status" value="1"/>
</dbReference>
<sequence length="409" mass="43608">MTTIRKALVIGGGVAGPVASMALQQAGIDAVVCERYEGTADGVGGGMGIAPNGQDALAAVDAGHLLAEVGLPMPVIAMFSGTGKRLATFTEPPSVPASTQALMRADLYRLIYAEAKRRGIAIKHGKDLVRLEDDGASVTAFFADGTSETADVLIGADGIRSTVRALIDGDSPQPTYTGLVSFGGWVDHTSLPSTGGECRLTFGSDVFSGHLITDDGQGFWFINMPSPTPMTIDQMRRTPAESWLDMLRDKVSQDNSHIRELLAQAAPQDLIITGASEYLPHVPVWHRGRTMLIGDACHAPSSSSGQGASMALEDAVQLARCLRDLPTVQDAFAGFEALRRPRLARLIKDTERANGNKTAHGAARVLRDLIMPVMMKLFFKPEQRDWLYAHHIDWAAPIGPEIAAAQASA</sequence>
<dbReference type="PANTHER" id="PTHR13789">
    <property type="entry name" value="MONOOXYGENASE"/>
    <property type="match status" value="1"/>
</dbReference>
<dbReference type="InterPro" id="IPR050493">
    <property type="entry name" value="FAD-dep_Monooxygenase_BioMet"/>
</dbReference>
<evidence type="ECO:0000313" key="4">
    <source>
        <dbReference type="EMBL" id="MBB5874606.1"/>
    </source>
</evidence>
<keyword evidence="5" id="KW-1185">Reference proteome</keyword>
<comment type="caution">
    <text evidence="4">The sequence shown here is derived from an EMBL/GenBank/DDBJ whole genome shotgun (WGS) entry which is preliminary data.</text>
</comment>
<dbReference type="InterPro" id="IPR036188">
    <property type="entry name" value="FAD/NAD-bd_sf"/>
</dbReference>
<reference evidence="4 5" key="1">
    <citation type="submission" date="2020-08" db="EMBL/GenBank/DDBJ databases">
        <title>Sequencing the genomes of 1000 actinobacteria strains.</title>
        <authorList>
            <person name="Klenk H.-P."/>
        </authorList>
    </citation>
    <scope>NUCLEOTIDE SEQUENCE [LARGE SCALE GENOMIC DNA]</scope>
    <source>
        <strain evidence="4 5">DSM 45362</strain>
    </source>
</reference>